<comment type="caution">
    <text evidence="1">The sequence shown here is derived from an EMBL/GenBank/DDBJ whole genome shotgun (WGS) entry which is preliminary data.</text>
</comment>
<name>A0ACB8U8Q4_9APHY</name>
<protein>
    <submittedName>
        <fullName evidence="1">D-isomer specific 2-hydroxyacid dehydrogenase</fullName>
    </submittedName>
</protein>
<evidence type="ECO:0000313" key="1">
    <source>
        <dbReference type="EMBL" id="KAI0090767.1"/>
    </source>
</evidence>
<dbReference type="EMBL" id="MU274907">
    <property type="protein sequence ID" value="KAI0090767.1"/>
    <property type="molecule type" value="Genomic_DNA"/>
</dbReference>
<proteinExistence type="predicted"/>
<sequence length="332" mass="36314">MPKILICGKLVWSRKEAEELFAGIADIIVMDSPDRADFLANLKPGGKYEGIVGVYRHNVSADQIGIFDKEIIDALAPSVKWIAHNGAGYDQIDVAACKAKGIIVSNTPGAVDDATATTALYLTISSLRQFSRAERDVRAGFWKSNHKAGNAHDVTGKTIAILGLGGIGLRYAELLRAFPARIVYHNRGKNPIAPEWCEYFDAEHLDEMLSIADVLSVHVPLKKETEGLVGERLIRKLKRGAIIVNTARGKVIDEEALIKALEDGHLGAIGLDVYPDEPAVNPRLFDFPNATLLPHMGTETCDSQKKMEIRALTNLVDFFKKGKGADIIPEHQ</sequence>
<organism evidence="1 2">
    <name type="scientific">Irpex rosettiformis</name>
    <dbReference type="NCBI Taxonomy" id="378272"/>
    <lineage>
        <taxon>Eukaryota</taxon>
        <taxon>Fungi</taxon>
        <taxon>Dikarya</taxon>
        <taxon>Basidiomycota</taxon>
        <taxon>Agaricomycotina</taxon>
        <taxon>Agaricomycetes</taxon>
        <taxon>Polyporales</taxon>
        <taxon>Irpicaceae</taxon>
        <taxon>Irpex</taxon>
    </lineage>
</organism>
<keyword evidence="2" id="KW-1185">Reference proteome</keyword>
<accession>A0ACB8U8Q4</accession>
<evidence type="ECO:0000313" key="2">
    <source>
        <dbReference type="Proteomes" id="UP001055072"/>
    </source>
</evidence>
<dbReference type="Proteomes" id="UP001055072">
    <property type="component" value="Unassembled WGS sequence"/>
</dbReference>
<gene>
    <name evidence="1" type="ORF">BDY19DRAFT_734324</name>
</gene>
<reference evidence="1" key="1">
    <citation type="journal article" date="2021" name="Environ. Microbiol.">
        <title>Gene family expansions and transcriptome signatures uncover fungal adaptations to wood decay.</title>
        <authorList>
            <person name="Hage H."/>
            <person name="Miyauchi S."/>
            <person name="Viragh M."/>
            <person name="Drula E."/>
            <person name="Min B."/>
            <person name="Chaduli D."/>
            <person name="Navarro D."/>
            <person name="Favel A."/>
            <person name="Norest M."/>
            <person name="Lesage-Meessen L."/>
            <person name="Balint B."/>
            <person name="Merenyi Z."/>
            <person name="de Eugenio L."/>
            <person name="Morin E."/>
            <person name="Martinez A.T."/>
            <person name="Baldrian P."/>
            <person name="Stursova M."/>
            <person name="Martinez M.J."/>
            <person name="Novotny C."/>
            <person name="Magnuson J.K."/>
            <person name="Spatafora J.W."/>
            <person name="Maurice S."/>
            <person name="Pangilinan J."/>
            <person name="Andreopoulos W."/>
            <person name="LaButti K."/>
            <person name="Hundley H."/>
            <person name="Na H."/>
            <person name="Kuo A."/>
            <person name="Barry K."/>
            <person name="Lipzen A."/>
            <person name="Henrissat B."/>
            <person name="Riley R."/>
            <person name="Ahrendt S."/>
            <person name="Nagy L.G."/>
            <person name="Grigoriev I.V."/>
            <person name="Martin F."/>
            <person name="Rosso M.N."/>
        </authorList>
    </citation>
    <scope>NUCLEOTIDE SEQUENCE</scope>
    <source>
        <strain evidence="1">CBS 384.51</strain>
    </source>
</reference>